<dbReference type="OrthoDB" id="3039677at2759"/>
<dbReference type="VEuPathDB" id="FungiDB:VP01_4524g1"/>
<accession>A0A0L6UP00</accession>
<evidence type="ECO:0000256" key="1">
    <source>
        <dbReference type="SAM" id="MobiDB-lite"/>
    </source>
</evidence>
<proteinExistence type="predicted"/>
<feature type="region of interest" description="Disordered" evidence="1">
    <location>
        <begin position="103"/>
        <end position="123"/>
    </location>
</feature>
<gene>
    <name evidence="2" type="ORF">VP01_4524g1</name>
</gene>
<evidence type="ECO:0000313" key="3">
    <source>
        <dbReference type="Proteomes" id="UP000037035"/>
    </source>
</evidence>
<name>A0A0L6UP00_9BASI</name>
<protein>
    <submittedName>
        <fullName evidence="2">Uncharacterized protein</fullName>
    </submittedName>
</protein>
<dbReference type="AlphaFoldDB" id="A0A0L6UP00"/>
<dbReference type="Proteomes" id="UP000037035">
    <property type="component" value="Unassembled WGS sequence"/>
</dbReference>
<sequence length="123" mass="13795">MAEGLFCLKQAHSTVCCRNHPWPYSNPHSFNHILSPPVDELIELETSILIPTHQVPEGHFVQVKLLCAYGDVLATKWVVGFSSHSATKFFSFCHAEQVKISKSQLSRRQEKAKQSSSATNSKK</sequence>
<reference evidence="2 3" key="1">
    <citation type="submission" date="2015-08" db="EMBL/GenBank/DDBJ databases">
        <title>Next Generation Sequencing and Analysis of the Genome of Puccinia sorghi L Schw, the Causal Agent of Maize Common Rust.</title>
        <authorList>
            <person name="Rochi L."/>
            <person name="Burguener G."/>
            <person name="Darino M."/>
            <person name="Turjanski A."/>
            <person name="Kreff E."/>
            <person name="Dieguez M.J."/>
            <person name="Sacco F."/>
        </authorList>
    </citation>
    <scope>NUCLEOTIDE SEQUENCE [LARGE SCALE GENOMIC DNA]</scope>
    <source>
        <strain evidence="2 3">RO10H11247</strain>
    </source>
</reference>
<feature type="compositionally biased region" description="Polar residues" evidence="1">
    <location>
        <begin position="114"/>
        <end position="123"/>
    </location>
</feature>
<keyword evidence="3" id="KW-1185">Reference proteome</keyword>
<evidence type="ECO:0000313" key="2">
    <source>
        <dbReference type="EMBL" id="KNZ50254.1"/>
    </source>
</evidence>
<dbReference type="EMBL" id="LAVV01009640">
    <property type="protein sequence ID" value="KNZ50254.1"/>
    <property type="molecule type" value="Genomic_DNA"/>
</dbReference>
<comment type="caution">
    <text evidence="2">The sequence shown here is derived from an EMBL/GenBank/DDBJ whole genome shotgun (WGS) entry which is preliminary data.</text>
</comment>
<organism evidence="2 3">
    <name type="scientific">Puccinia sorghi</name>
    <dbReference type="NCBI Taxonomy" id="27349"/>
    <lineage>
        <taxon>Eukaryota</taxon>
        <taxon>Fungi</taxon>
        <taxon>Dikarya</taxon>
        <taxon>Basidiomycota</taxon>
        <taxon>Pucciniomycotina</taxon>
        <taxon>Pucciniomycetes</taxon>
        <taxon>Pucciniales</taxon>
        <taxon>Pucciniaceae</taxon>
        <taxon>Puccinia</taxon>
    </lineage>
</organism>